<reference evidence="15" key="3">
    <citation type="submission" date="2025-09" db="UniProtKB">
        <authorList>
            <consortium name="Ensembl"/>
        </authorList>
    </citation>
    <scope>IDENTIFICATION</scope>
</reference>
<evidence type="ECO:0000256" key="4">
    <source>
        <dbReference type="ARBA" id="ARBA00022737"/>
    </source>
</evidence>
<evidence type="ECO:0000256" key="11">
    <source>
        <dbReference type="ARBA" id="ARBA00039647"/>
    </source>
</evidence>
<dbReference type="PANTHER" id="PTHR10185:SF16">
    <property type="entry name" value="5'-3' EXONUCLEASE PLD3"/>
    <property type="match status" value="1"/>
</dbReference>
<keyword evidence="4" id="KW-0677">Repeat</keyword>
<dbReference type="PANTHER" id="PTHR10185">
    <property type="entry name" value="PHOSPHOLIPASE D - RELATED"/>
    <property type="match status" value="1"/>
</dbReference>
<comment type="similarity">
    <text evidence="2">Belongs to the phospholipase D family.</text>
</comment>
<keyword evidence="13" id="KW-1133">Transmembrane helix</keyword>
<evidence type="ECO:0000256" key="13">
    <source>
        <dbReference type="SAM" id="Phobius"/>
    </source>
</evidence>
<evidence type="ECO:0000256" key="9">
    <source>
        <dbReference type="ARBA" id="ARBA00037858"/>
    </source>
</evidence>
<evidence type="ECO:0000256" key="10">
    <source>
        <dbReference type="ARBA" id="ARBA00039059"/>
    </source>
</evidence>
<dbReference type="GO" id="GO:0012505">
    <property type="term" value="C:endomembrane system"/>
    <property type="evidence" value="ECO:0000318"/>
    <property type="project" value="GO_Central"/>
</dbReference>
<feature type="domain" description="PLD phosphodiesterase" evidence="14">
    <location>
        <begin position="290"/>
        <end position="317"/>
    </location>
</feature>
<dbReference type="Pfam" id="PF13918">
    <property type="entry name" value="PLDc_3"/>
    <property type="match status" value="1"/>
</dbReference>
<evidence type="ECO:0000256" key="8">
    <source>
        <dbReference type="ARBA" id="ARBA00037797"/>
    </source>
</evidence>
<feature type="domain" description="PLD phosphodiesterase" evidence="14">
    <location>
        <begin position="505"/>
        <end position="531"/>
    </location>
</feature>
<evidence type="ECO:0000256" key="12">
    <source>
        <dbReference type="ARBA" id="ARBA00041681"/>
    </source>
</evidence>
<dbReference type="Gene3D" id="3.30.870.10">
    <property type="entry name" value="Endonuclease Chain A"/>
    <property type="match status" value="2"/>
</dbReference>
<dbReference type="HOGENOM" id="CLU_027021_0_0_1"/>
<dbReference type="EC" id="3.1.16.1" evidence="10"/>
<dbReference type="GO" id="GO:0043202">
    <property type="term" value="C:lysosomal lumen"/>
    <property type="evidence" value="ECO:0007669"/>
    <property type="project" value="UniProtKB-SubCell"/>
</dbReference>
<evidence type="ECO:0000256" key="3">
    <source>
        <dbReference type="ARBA" id="ARBA00022722"/>
    </source>
</evidence>
<dbReference type="AlphaFoldDB" id="H9G710"/>
<keyword evidence="6" id="KW-0269">Exonuclease</keyword>
<keyword evidence="3" id="KW-0540">Nuclease</keyword>
<comment type="subcellular location">
    <subcellularLocation>
        <location evidence="9">Early endosome membrane</location>
        <topology evidence="9">Single-pass type II membrane protein</topology>
    </subcellularLocation>
    <subcellularLocation>
        <location evidence="8">Late endosome membrane</location>
        <topology evidence="8">Single-pass type II membrane protein</topology>
    </subcellularLocation>
    <subcellularLocation>
        <location evidence="1">Lysosome lumen</location>
    </subcellularLocation>
</comment>
<evidence type="ECO:0000313" key="15">
    <source>
        <dbReference type="Ensembl" id="ENSACAP00000002978.3"/>
    </source>
</evidence>
<name>H9G710_ANOCA</name>
<comment type="catalytic activity">
    <reaction evidence="7">
        <text>Exonucleolytic cleavage in the 5'- to 3'-direction to yield nucleoside 3'-phosphates.</text>
        <dbReference type="EC" id="3.1.16.1"/>
    </reaction>
</comment>
<dbReference type="CTD" id="23646"/>
<dbReference type="GeneTree" id="ENSGT00950000183059"/>
<dbReference type="GO" id="GO:0031902">
    <property type="term" value="C:late endosome membrane"/>
    <property type="evidence" value="ECO:0007669"/>
    <property type="project" value="UniProtKB-SubCell"/>
</dbReference>
<evidence type="ECO:0000256" key="1">
    <source>
        <dbReference type="ARBA" id="ARBA00004227"/>
    </source>
</evidence>
<keyword evidence="5" id="KW-0378">Hydrolase</keyword>
<dbReference type="GO" id="GO:0004527">
    <property type="term" value="F:exonuclease activity"/>
    <property type="evidence" value="ECO:0007669"/>
    <property type="project" value="UniProtKB-KW"/>
</dbReference>
<dbReference type="STRING" id="28377.ENSACAP00000002978"/>
<dbReference type="InterPro" id="IPR050874">
    <property type="entry name" value="Diverse_PLD-related"/>
</dbReference>
<dbReference type="SMART" id="SM00155">
    <property type="entry name" value="PLDc"/>
    <property type="match status" value="2"/>
</dbReference>
<dbReference type="GeneID" id="100565580"/>
<dbReference type="eggNOG" id="KOG3603">
    <property type="taxonomic scope" value="Eukaryota"/>
</dbReference>
<evidence type="ECO:0000256" key="6">
    <source>
        <dbReference type="ARBA" id="ARBA00022839"/>
    </source>
</evidence>
<evidence type="ECO:0000256" key="2">
    <source>
        <dbReference type="ARBA" id="ARBA00008664"/>
    </source>
</evidence>
<keyword evidence="13" id="KW-0812">Transmembrane</keyword>
<keyword evidence="16" id="KW-1185">Reference proteome</keyword>
<evidence type="ECO:0000256" key="5">
    <source>
        <dbReference type="ARBA" id="ARBA00022801"/>
    </source>
</evidence>
<dbReference type="Proteomes" id="UP000001646">
    <property type="component" value="Unplaced"/>
</dbReference>
<dbReference type="OrthoDB" id="1923775at2759"/>
<dbReference type="KEGG" id="acs:100565580"/>
<dbReference type="InterPro" id="IPR032803">
    <property type="entry name" value="PLDc_3"/>
</dbReference>
<dbReference type="Bgee" id="ENSACAG00000003037">
    <property type="expression patterns" value="Expressed in hemipenis and 13 other cell types or tissues"/>
</dbReference>
<evidence type="ECO:0000256" key="7">
    <source>
        <dbReference type="ARBA" id="ARBA00035759"/>
    </source>
</evidence>
<dbReference type="InterPro" id="IPR001736">
    <property type="entry name" value="PLipase_D/transphosphatidylase"/>
</dbReference>
<dbReference type="InParanoid" id="H9G710"/>
<feature type="transmembrane region" description="Helical" evidence="13">
    <location>
        <begin position="128"/>
        <end position="153"/>
    </location>
</feature>
<dbReference type="Pfam" id="PF00614">
    <property type="entry name" value="PLDc"/>
    <property type="match status" value="2"/>
</dbReference>
<evidence type="ECO:0000259" key="14">
    <source>
        <dbReference type="PROSITE" id="PS50035"/>
    </source>
</evidence>
<sequence>MLVRQVLCYRYGESEPIISVPPLSQEKNGTVPDRTLMTPARGRGQGGGAWLTSPARPGCFSGWETLKTADRGKETRKLVVCGSHNSLEKMKPHVVYQQLKTLHSSEEPQLTEQPRPAQHKLLPRDSHYILVTAILSTVLVAALLVRMFLFPFYSTASVETVVATPSLDNTCSDPCSVTLVESIPEGLIYDDNSTINPSIFEAWMNVLGDARSTVDIASFYWTLSDEDTHTHDPSSNQGEEVLAELLKLPNRGVSLRIAVNPPSAHMPCSDLQKLEESGAQIRRVNLPRLTSGILHTKFWIVDQTHLYIGSANMDWRALTQVKEVGVAVYNCSCLAQDLGKMFEAYWALGLPNATIPSPWPTNYSTTYNKETPLALQLNGTDAGVFFSSAPPALCATGRTEDLQALLGVIDEAQEFVYIAVMNYLPTMEFSHPRRFWPAIDNFLRKAAYERQVRVRLLVSCWKHSKGNMFPFLRSLNAMQDNRTHYNVEVRLFVVPANESEARIPYARVNHSKFMVTDKVAYIGTSNWSGDYFLHTAGSALVVNQSDAEAGIQPTLREQLQAVFERDWDSQYSRELNSLGQWQDSCSPV</sequence>
<evidence type="ECO:0000313" key="16">
    <source>
        <dbReference type="Proteomes" id="UP000001646"/>
    </source>
</evidence>
<reference evidence="15" key="1">
    <citation type="submission" date="2009-12" db="EMBL/GenBank/DDBJ databases">
        <title>The Genome Sequence of Anolis carolinensis (Green Anole Lizard).</title>
        <authorList>
            <consortium name="The Genome Sequencing Platform"/>
            <person name="Di Palma F."/>
            <person name="Alfoldi J."/>
            <person name="Heiman D."/>
            <person name="Young S."/>
            <person name="Grabherr M."/>
            <person name="Johnson J."/>
            <person name="Lander E.S."/>
            <person name="Lindblad-Toh K."/>
        </authorList>
    </citation>
    <scope>NUCLEOTIDE SEQUENCE [LARGE SCALE GENOMIC DNA]</scope>
    <source>
        <strain evidence="15">JBL SC #1</strain>
    </source>
</reference>
<dbReference type="Ensembl" id="ENSACAT00000003055.4">
    <property type="protein sequence ID" value="ENSACAP00000002978.3"/>
    <property type="gene ID" value="ENSACAG00000003037.4"/>
</dbReference>
<organism evidence="15 16">
    <name type="scientific">Anolis carolinensis</name>
    <name type="common">Green anole</name>
    <name type="synonym">American chameleon</name>
    <dbReference type="NCBI Taxonomy" id="28377"/>
    <lineage>
        <taxon>Eukaryota</taxon>
        <taxon>Metazoa</taxon>
        <taxon>Chordata</taxon>
        <taxon>Craniata</taxon>
        <taxon>Vertebrata</taxon>
        <taxon>Euteleostomi</taxon>
        <taxon>Lepidosauria</taxon>
        <taxon>Squamata</taxon>
        <taxon>Bifurcata</taxon>
        <taxon>Unidentata</taxon>
        <taxon>Episquamata</taxon>
        <taxon>Toxicofera</taxon>
        <taxon>Iguania</taxon>
        <taxon>Dactyloidae</taxon>
        <taxon>Anolis</taxon>
    </lineage>
</organism>
<dbReference type="PROSITE" id="PS50035">
    <property type="entry name" value="PLD"/>
    <property type="match status" value="2"/>
</dbReference>
<gene>
    <name evidence="15" type="primary">pld3</name>
</gene>
<keyword evidence="13" id="KW-0472">Membrane</keyword>
<dbReference type="GO" id="GO:0031901">
    <property type="term" value="C:early endosome membrane"/>
    <property type="evidence" value="ECO:0007669"/>
    <property type="project" value="UniProtKB-SubCell"/>
</dbReference>
<proteinExistence type="inferred from homology"/>
<reference evidence="15" key="2">
    <citation type="submission" date="2025-08" db="UniProtKB">
        <authorList>
            <consortium name="Ensembl"/>
        </authorList>
    </citation>
    <scope>IDENTIFICATION</scope>
</reference>
<dbReference type="RefSeq" id="XP_008112022.1">
    <property type="nucleotide sequence ID" value="XM_008113815.3"/>
</dbReference>
<dbReference type="SUPFAM" id="SSF56024">
    <property type="entry name" value="Phospholipase D/nuclease"/>
    <property type="match status" value="2"/>
</dbReference>
<accession>H9G710</accession>
<protein>
    <recommendedName>
        <fullName evidence="11">5'-3' exonuclease PLD3</fullName>
        <ecNumber evidence="10">3.1.16.1</ecNumber>
    </recommendedName>
    <alternativeName>
        <fullName evidence="12">Phospholipase D3</fullName>
    </alternativeName>
</protein>